<accession>A0A150G4G9</accession>
<feature type="transmembrane region" description="Helical" evidence="6">
    <location>
        <begin position="34"/>
        <end position="57"/>
    </location>
</feature>
<evidence type="ECO:0000256" key="5">
    <source>
        <dbReference type="ARBA" id="ARBA00023329"/>
    </source>
</evidence>
<evidence type="ECO:0000256" key="6">
    <source>
        <dbReference type="SAM" id="Phobius"/>
    </source>
</evidence>
<dbReference type="AlphaFoldDB" id="A0A150G4G9"/>
<name>A0A150G4G9_GONPE</name>
<gene>
    <name evidence="7" type="ORF">GPECTOR_71g561</name>
</gene>
<dbReference type="OrthoDB" id="534817at2759"/>
<dbReference type="GO" id="GO:0005789">
    <property type="term" value="C:endoplasmic reticulum membrane"/>
    <property type="evidence" value="ECO:0007669"/>
    <property type="project" value="TreeGrafter"/>
</dbReference>
<dbReference type="Proteomes" id="UP000075714">
    <property type="component" value="Unassembled WGS sequence"/>
</dbReference>
<dbReference type="Pfam" id="PF09446">
    <property type="entry name" value="VMA21"/>
    <property type="match status" value="1"/>
</dbReference>
<dbReference type="EMBL" id="LSYV01000072">
    <property type="protein sequence ID" value="KXZ44200.1"/>
    <property type="molecule type" value="Genomic_DNA"/>
</dbReference>
<dbReference type="GO" id="GO:0070072">
    <property type="term" value="P:vacuolar proton-transporting V-type ATPase complex assembly"/>
    <property type="evidence" value="ECO:0007669"/>
    <property type="project" value="InterPro"/>
</dbReference>
<sequence length="76" mass="8248">MVTCPLGLYFASYEGYLDGLYKLTVGIPVPEQRAVASAILAVIGVNVVVALFLVVAFREVTDDSDKSKPKQDKKND</sequence>
<keyword evidence="2" id="KW-0256">Endoplasmic reticulum</keyword>
<evidence type="ECO:0000256" key="4">
    <source>
        <dbReference type="ARBA" id="ARBA00023136"/>
    </source>
</evidence>
<keyword evidence="1 6" id="KW-0812">Transmembrane</keyword>
<keyword evidence="5" id="KW-0968">Cytoplasmic vesicle</keyword>
<dbReference type="GO" id="GO:0031410">
    <property type="term" value="C:cytoplasmic vesicle"/>
    <property type="evidence" value="ECO:0007669"/>
    <property type="project" value="UniProtKB-KW"/>
</dbReference>
<evidence type="ECO:0000313" key="7">
    <source>
        <dbReference type="EMBL" id="KXZ44200.1"/>
    </source>
</evidence>
<keyword evidence="4 6" id="KW-0472">Membrane</keyword>
<reference evidence="8" key="1">
    <citation type="journal article" date="2016" name="Nat. Commun.">
        <title>The Gonium pectorale genome demonstrates co-option of cell cycle regulation during the evolution of multicellularity.</title>
        <authorList>
            <person name="Hanschen E.R."/>
            <person name="Marriage T.N."/>
            <person name="Ferris P.J."/>
            <person name="Hamaji T."/>
            <person name="Toyoda A."/>
            <person name="Fujiyama A."/>
            <person name="Neme R."/>
            <person name="Noguchi H."/>
            <person name="Minakuchi Y."/>
            <person name="Suzuki M."/>
            <person name="Kawai-Toyooka H."/>
            <person name="Smith D.R."/>
            <person name="Sparks H."/>
            <person name="Anderson J."/>
            <person name="Bakaric R."/>
            <person name="Luria V."/>
            <person name="Karger A."/>
            <person name="Kirschner M.W."/>
            <person name="Durand P.M."/>
            <person name="Michod R.E."/>
            <person name="Nozaki H."/>
            <person name="Olson B.J."/>
        </authorList>
    </citation>
    <scope>NUCLEOTIDE SEQUENCE [LARGE SCALE GENOMIC DNA]</scope>
    <source>
        <strain evidence="8">NIES-2863</strain>
    </source>
</reference>
<comment type="caution">
    <text evidence="7">The sequence shown here is derived from an EMBL/GenBank/DDBJ whole genome shotgun (WGS) entry which is preliminary data.</text>
</comment>
<dbReference type="InterPro" id="IPR019013">
    <property type="entry name" value="Vma21"/>
</dbReference>
<evidence type="ECO:0000313" key="8">
    <source>
        <dbReference type="Proteomes" id="UP000075714"/>
    </source>
</evidence>
<organism evidence="7 8">
    <name type="scientific">Gonium pectorale</name>
    <name type="common">Green alga</name>
    <dbReference type="NCBI Taxonomy" id="33097"/>
    <lineage>
        <taxon>Eukaryota</taxon>
        <taxon>Viridiplantae</taxon>
        <taxon>Chlorophyta</taxon>
        <taxon>core chlorophytes</taxon>
        <taxon>Chlorophyceae</taxon>
        <taxon>CS clade</taxon>
        <taxon>Chlamydomonadales</taxon>
        <taxon>Volvocaceae</taxon>
        <taxon>Gonium</taxon>
    </lineage>
</organism>
<evidence type="ECO:0000256" key="2">
    <source>
        <dbReference type="ARBA" id="ARBA00022824"/>
    </source>
</evidence>
<proteinExistence type="predicted"/>
<dbReference type="PANTHER" id="PTHR31792:SF3">
    <property type="entry name" value="VACUOLAR ATPASE ASSEMBLY INTEGRAL MEMBRANE PROTEIN VMA21"/>
    <property type="match status" value="1"/>
</dbReference>
<keyword evidence="8" id="KW-1185">Reference proteome</keyword>
<dbReference type="PANTHER" id="PTHR31792">
    <property type="entry name" value="VACUOLAR ATPASE ASSEMBLY INTEGRAL MEMBRANE PROTEIN VMA21"/>
    <property type="match status" value="1"/>
</dbReference>
<protein>
    <submittedName>
        <fullName evidence="7">Uncharacterized protein</fullName>
    </submittedName>
</protein>
<keyword evidence="3 6" id="KW-1133">Transmembrane helix</keyword>
<evidence type="ECO:0000256" key="1">
    <source>
        <dbReference type="ARBA" id="ARBA00022692"/>
    </source>
</evidence>
<evidence type="ECO:0000256" key="3">
    <source>
        <dbReference type="ARBA" id="ARBA00022989"/>
    </source>
</evidence>